<sequence length="128" mass="13661">MVKKRVPEPVESEWIGQWVCVVLHDGSYYVGKVADINNGEVVLHGVRGDGAMQEGKEPERAQVSGFLGSLFGFGGNSSGSFNSFPNGSSAYNGGSGSGGMNWGRIFPAIRIGFNVMQTMMPLLGKFII</sequence>
<dbReference type="EMBL" id="JAGGKP010000001">
    <property type="protein sequence ID" value="MBP1936145.1"/>
    <property type="molecule type" value="Genomic_DNA"/>
</dbReference>
<accession>A0ABS4H207</accession>
<evidence type="ECO:0000313" key="1">
    <source>
        <dbReference type="EMBL" id="MBP1936145.1"/>
    </source>
</evidence>
<organism evidence="1 2">
    <name type="scientific">Paenibacillus sediminis</name>
    <dbReference type="NCBI Taxonomy" id="664909"/>
    <lineage>
        <taxon>Bacteria</taxon>
        <taxon>Bacillati</taxon>
        <taxon>Bacillota</taxon>
        <taxon>Bacilli</taxon>
        <taxon>Bacillales</taxon>
        <taxon>Paenibacillaceae</taxon>
        <taxon>Paenibacillus</taxon>
    </lineage>
</organism>
<name>A0ABS4H207_9BACL</name>
<reference evidence="1 2" key="1">
    <citation type="submission" date="2021-03" db="EMBL/GenBank/DDBJ databases">
        <title>Genomic Encyclopedia of Type Strains, Phase IV (KMG-IV): sequencing the most valuable type-strain genomes for metagenomic binning, comparative biology and taxonomic classification.</title>
        <authorList>
            <person name="Goeker M."/>
        </authorList>
    </citation>
    <scope>NUCLEOTIDE SEQUENCE [LARGE SCALE GENOMIC DNA]</scope>
    <source>
        <strain evidence="1 2">DSM 23491</strain>
    </source>
</reference>
<keyword evidence="2" id="KW-1185">Reference proteome</keyword>
<dbReference type="Proteomes" id="UP001519273">
    <property type="component" value="Unassembled WGS sequence"/>
</dbReference>
<protein>
    <submittedName>
        <fullName evidence="1">Uncharacterized protein</fullName>
    </submittedName>
</protein>
<comment type="caution">
    <text evidence="1">The sequence shown here is derived from an EMBL/GenBank/DDBJ whole genome shotgun (WGS) entry which is preliminary data.</text>
</comment>
<proteinExistence type="predicted"/>
<evidence type="ECO:0000313" key="2">
    <source>
        <dbReference type="Proteomes" id="UP001519273"/>
    </source>
</evidence>
<gene>
    <name evidence="1" type="ORF">J2Z20_001006</name>
</gene>
<dbReference type="RefSeq" id="WP_209845953.1">
    <property type="nucleotide sequence ID" value="NZ_CBCRVE010000002.1"/>
</dbReference>